<evidence type="ECO:0000313" key="3">
    <source>
        <dbReference type="Proteomes" id="UP000789831"/>
    </source>
</evidence>
<evidence type="ECO:0000313" key="2">
    <source>
        <dbReference type="EMBL" id="CAG8453426.1"/>
    </source>
</evidence>
<dbReference type="Proteomes" id="UP000789831">
    <property type="component" value="Unassembled WGS sequence"/>
</dbReference>
<keyword evidence="3" id="KW-1185">Reference proteome</keyword>
<dbReference type="AlphaFoldDB" id="A0A9N8YWZ6"/>
<reference evidence="2" key="1">
    <citation type="submission" date="2021-06" db="EMBL/GenBank/DDBJ databases">
        <authorList>
            <person name="Kallberg Y."/>
            <person name="Tangrot J."/>
            <person name="Rosling A."/>
        </authorList>
    </citation>
    <scope>NUCLEOTIDE SEQUENCE</scope>
    <source>
        <strain evidence="2">MT106</strain>
    </source>
</reference>
<feature type="coiled-coil region" evidence="1">
    <location>
        <begin position="117"/>
        <end position="144"/>
    </location>
</feature>
<accession>A0A9N8YWZ6</accession>
<sequence>MSEIKITAKEDGTESVYLGDYRQGISTDCRKFVSQETDNGEPKYEILISFDHPELEKQEKIDVNIRVNNRHFEKGYCYEMSFVDSKDLLYKSPNGQGRKFIEDLEAEFNKKTGKGGKEAIVNRTSQQEQELKDKKQQLAELENQQQTGGDPKKPTNYWPWIIGGFMVYSNYQGGEQEIKVFLEAREIPGQGDSKRISYDLVKTLEVPEYQLGN</sequence>
<dbReference type="OrthoDB" id="10398911at2759"/>
<organism evidence="2 3">
    <name type="scientific">Ambispora gerdemannii</name>
    <dbReference type="NCBI Taxonomy" id="144530"/>
    <lineage>
        <taxon>Eukaryota</taxon>
        <taxon>Fungi</taxon>
        <taxon>Fungi incertae sedis</taxon>
        <taxon>Mucoromycota</taxon>
        <taxon>Glomeromycotina</taxon>
        <taxon>Glomeromycetes</taxon>
        <taxon>Archaeosporales</taxon>
        <taxon>Ambisporaceae</taxon>
        <taxon>Ambispora</taxon>
    </lineage>
</organism>
<name>A0A9N8YWZ6_9GLOM</name>
<protein>
    <submittedName>
        <fullName evidence="2">3901_t:CDS:1</fullName>
    </submittedName>
</protein>
<dbReference type="EMBL" id="CAJVPL010000139">
    <property type="protein sequence ID" value="CAG8453426.1"/>
    <property type="molecule type" value="Genomic_DNA"/>
</dbReference>
<comment type="caution">
    <text evidence="2">The sequence shown here is derived from an EMBL/GenBank/DDBJ whole genome shotgun (WGS) entry which is preliminary data.</text>
</comment>
<evidence type="ECO:0000256" key="1">
    <source>
        <dbReference type="SAM" id="Coils"/>
    </source>
</evidence>
<gene>
    <name evidence="2" type="ORF">AGERDE_LOCUS1863</name>
</gene>
<proteinExistence type="predicted"/>
<keyword evidence="1" id="KW-0175">Coiled coil</keyword>